<proteinExistence type="predicted"/>
<evidence type="ECO:0000313" key="3">
    <source>
        <dbReference type="Proteomes" id="UP001559025"/>
    </source>
</evidence>
<dbReference type="InterPro" id="IPR006121">
    <property type="entry name" value="HMA_dom"/>
</dbReference>
<dbReference type="RefSeq" id="WP_173194312.1">
    <property type="nucleotide sequence ID" value="NZ_JABETK010000003.1"/>
</dbReference>
<evidence type="ECO:0000313" key="2">
    <source>
        <dbReference type="EMBL" id="MEX4010035.1"/>
    </source>
</evidence>
<dbReference type="Proteomes" id="UP001559025">
    <property type="component" value="Unassembled WGS sequence"/>
</dbReference>
<dbReference type="InterPro" id="IPR036163">
    <property type="entry name" value="HMA_dom_sf"/>
</dbReference>
<comment type="caution">
    <text evidence="2">The sequence shown here is derived from an EMBL/GenBank/DDBJ whole genome shotgun (WGS) entry which is preliminary data.</text>
</comment>
<keyword evidence="3" id="KW-1185">Reference proteome</keyword>
<organism evidence="2 3">
    <name type="scientific">Neoaquamicrobium sediminum</name>
    <dbReference type="NCBI Taxonomy" id="1849104"/>
    <lineage>
        <taxon>Bacteria</taxon>
        <taxon>Pseudomonadati</taxon>
        <taxon>Pseudomonadota</taxon>
        <taxon>Alphaproteobacteria</taxon>
        <taxon>Hyphomicrobiales</taxon>
        <taxon>Phyllobacteriaceae</taxon>
        <taxon>Neoaquamicrobium</taxon>
    </lineage>
</organism>
<accession>A0ABV3WZE0</accession>
<reference evidence="2 3" key="1">
    <citation type="submission" date="2024-01" db="EMBL/GenBank/DDBJ databases">
        <title>New evidence supports the origin of RcGTA from prophage.</title>
        <authorList>
            <person name="Xu Y."/>
            <person name="Liu B."/>
            <person name="Chen F."/>
        </authorList>
    </citation>
    <scope>NUCLEOTIDE SEQUENCE [LARGE SCALE GENOMIC DNA]</scope>
    <source>
        <strain evidence="2 3">CBW1107-2</strain>
    </source>
</reference>
<feature type="domain" description="HMA" evidence="1">
    <location>
        <begin position="1"/>
        <end position="63"/>
    </location>
</feature>
<gene>
    <name evidence="2" type="ORF">V1479_22205</name>
</gene>
<name>A0ABV3WZE0_9HYPH</name>
<sequence>MLRFNIPNMTCGGCAGSVTKALQSVDAQARISADPGSREVTVESAADEQRFLAVLEEAGYPAVQVAG</sequence>
<protein>
    <submittedName>
        <fullName evidence="2">Heavy-metal-associated domain-containing protein</fullName>
    </submittedName>
</protein>
<dbReference type="PROSITE" id="PS50846">
    <property type="entry name" value="HMA_2"/>
    <property type="match status" value="1"/>
</dbReference>
<dbReference type="SUPFAM" id="SSF55008">
    <property type="entry name" value="HMA, heavy metal-associated domain"/>
    <property type="match status" value="1"/>
</dbReference>
<dbReference type="EMBL" id="JAZHFV010000008">
    <property type="protein sequence ID" value="MEX4010035.1"/>
    <property type="molecule type" value="Genomic_DNA"/>
</dbReference>
<dbReference type="Gene3D" id="3.30.70.100">
    <property type="match status" value="1"/>
</dbReference>
<dbReference type="CDD" id="cd00371">
    <property type="entry name" value="HMA"/>
    <property type="match status" value="1"/>
</dbReference>
<dbReference type="Pfam" id="PF00403">
    <property type="entry name" value="HMA"/>
    <property type="match status" value="1"/>
</dbReference>
<evidence type="ECO:0000259" key="1">
    <source>
        <dbReference type="PROSITE" id="PS50846"/>
    </source>
</evidence>